<feature type="compositionally biased region" description="Basic and acidic residues" evidence="1">
    <location>
        <begin position="123"/>
        <end position="146"/>
    </location>
</feature>
<feature type="region of interest" description="Disordered" evidence="1">
    <location>
        <begin position="72"/>
        <end position="199"/>
    </location>
</feature>
<feature type="compositionally biased region" description="Basic and acidic residues" evidence="1">
    <location>
        <begin position="516"/>
        <end position="526"/>
    </location>
</feature>
<dbReference type="EC" id="3.1.13.1" evidence="2"/>
<accession>A0A6J4PTE8</accession>
<dbReference type="GO" id="GO:0008859">
    <property type="term" value="F:exoribonuclease II activity"/>
    <property type="evidence" value="ECO:0007669"/>
    <property type="project" value="UniProtKB-EC"/>
</dbReference>
<proteinExistence type="predicted"/>
<feature type="compositionally biased region" description="Low complexity" evidence="1">
    <location>
        <begin position="412"/>
        <end position="421"/>
    </location>
</feature>
<feature type="region of interest" description="Disordered" evidence="1">
    <location>
        <begin position="336"/>
        <end position="370"/>
    </location>
</feature>
<feature type="compositionally biased region" description="Basic residues" evidence="1">
    <location>
        <begin position="424"/>
        <end position="434"/>
    </location>
</feature>
<organism evidence="2">
    <name type="scientific">uncultured Ramlibacter sp</name>
    <dbReference type="NCBI Taxonomy" id="260755"/>
    <lineage>
        <taxon>Bacteria</taxon>
        <taxon>Pseudomonadati</taxon>
        <taxon>Pseudomonadota</taxon>
        <taxon>Betaproteobacteria</taxon>
        <taxon>Burkholderiales</taxon>
        <taxon>Comamonadaceae</taxon>
        <taxon>Ramlibacter</taxon>
        <taxon>environmental samples</taxon>
    </lineage>
</organism>
<feature type="non-terminal residue" evidence="2">
    <location>
        <position position="1"/>
    </location>
</feature>
<feature type="compositionally biased region" description="Low complexity" evidence="1">
    <location>
        <begin position="79"/>
        <end position="113"/>
    </location>
</feature>
<feature type="region of interest" description="Disordered" evidence="1">
    <location>
        <begin position="21"/>
        <end position="43"/>
    </location>
</feature>
<dbReference type="AlphaFoldDB" id="A0A6J4PTE8"/>
<evidence type="ECO:0000313" key="2">
    <source>
        <dbReference type="EMBL" id="CAA9424004.1"/>
    </source>
</evidence>
<reference evidence="2" key="1">
    <citation type="submission" date="2020-02" db="EMBL/GenBank/DDBJ databases">
        <authorList>
            <person name="Meier V. D."/>
        </authorList>
    </citation>
    <scope>NUCLEOTIDE SEQUENCE</scope>
    <source>
        <strain evidence="2">AVDCRST_MAG51</strain>
    </source>
</reference>
<protein>
    <submittedName>
        <fullName evidence="2">Exoribonuclease II</fullName>
        <ecNumber evidence="2">3.1.13.1</ecNumber>
    </submittedName>
</protein>
<dbReference type="EMBL" id="CADCUX010000468">
    <property type="protein sequence ID" value="CAA9424004.1"/>
    <property type="molecule type" value="Genomic_DNA"/>
</dbReference>
<keyword evidence="2" id="KW-0378">Hydrolase</keyword>
<feature type="region of interest" description="Disordered" evidence="1">
    <location>
        <begin position="258"/>
        <end position="293"/>
    </location>
</feature>
<feature type="compositionally biased region" description="Basic residues" evidence="1">
    <location>
        <begin position="265"/>
        <end position="276"/>
    </location>
</feature>
<name>A0A6J4PTE8_9BURK</name>
<feature type="compositionally biased region" description="Low complexity" evidence="1">
    <location>
        <begin position="342"/>
        <end position="355"/>
    </location>
</feature>
<feature type="non-terminal residue" evidence="2">
    <location>
        <position position="541"/>
    </location>
</feature>
<evidence type="ECO:0000256" key="1">
    <source>
        <dbReference type="SAM" id="MobiDB-lite"/>
    </source>
</evidence>
<sequence>VRIVRRGRQVPGWAGAFRIGSVGAGRTRNRQAGEGQGGQHPAQVRQAPAFATHPGRASPRARHRTRPRLGVRAGGGVRLRGPGARLLQRQGEPGTAGRGAVPAVRGAALLPPGRQGPVPQGAGRDRAAGTGRDREEAAAAATDRRLGGRAGCRQLPAADPRPALPHPVPAGQERSRVQGGGRGLAGDPHRAVGPAAKSRRHRLALPVPLEALPVRPFPQGHRFPAAGGSRHHRRPAGGAGAGLLDRRLQHHRDRRCTLGAGAGHRDRHGRHPHRRAGAGAAAGHADRPGRAPAAVHRLHAGPQDHDAARGGGAGLHAAGGARMPCSVAVRHLRRIHPGGAGHPHAAGEGANCRQPAPRPTRRPRHRVLAGRRDQPFQRCWPCRSPARAALVPVAVGPALEVAARAGARQARDLQPARLQLPPRWPRRRRTRRHRTGGDHGAAPRGSTGPDRGRGHDPGKQQLGPVAGRPWRPRHLPKPGQPGTGRQGQDGHQGRAARRDRRQVLRLEHLAAAPLHRPGEPVADHRGRAPRPPRGGGGRRPP</sequence>
<gene>
    <name evidence="2" type="ORF">AVDCRST_MAG51-2244</name>
</gene>
<feature type="compositionally biased region" description="Basic residues" evidence="1">
    <location>
        <begin position="359"/>
        <end position="369"/>
    </location>
</feature>
<feature type="region of interest" description="Disordered" evidence="1">
    <location>
        <begin position="406"/>
        <end position="541"/>
    </location>
</feature>